<dbReference type="PANTHER" id="PTHR43798:SF33">
    <property type="entry name" value="HYDROLASE, PUTATIVE (AFU_ORTHOLOGUE AFUA_2G14860)-RELATED"/>
    <property type="match status" value="1"/>
</dbReference>
<evidence type="ECO:0000313" key="2">
    <source>
        <dbReference type="EMBL" id="MDT0260541.1"/>
    </source>
</evidence>
<dbReference type="Pfam" id="PF00561">
    <property type="entry name" value="Abhydrolase_1"/>
    <property type="match status" value="1"/>
</dbReference>
<dbReference type="InterPro" id="IPR029058">
    <property type="entry name" value="AB_hydrolase_fold"/>
</dbReference>
<dbReference type="RefSeq" id="WP_311421691.1">
    <property type="nucleotide sequence ID" value="NZ_JAVREH010000003.1"/>
</dbReference>
<sequence>MKSFRESAHRRPVGRAVRGPVRVAELAGPSDFPLAQVDPSRPPWPGRQLQVNGLDIQVRSTPSSNPDAEPALYVHGLGGASTNFTDFADLLSPWLSAEAIDLPGFGGSGPAPDGNYSIAAHTRVVISYLEQSGRGPVHLVGNSMGGAISIQLAASRPDLVRTLTLVSPAVPDLRPKKGSDALMPLLLLPGLGSRVLAKLDQSPAERRARAVVDLCFAHPELVPANRLAEAVEEIETRRGHPWAGEAFMSSLRGLVRTYLTAGSRSPWHALSQISAPSLVVWGQLDRLVDVANAPRVATTLQDATLLVLPEIGHTAQLEDPASTSRAVLALLARANDGNKQAGVGV</sequence>
<keyword evidence="3" id="KW-1185">Reference proteome</keyword>
<dbReference type="PRINTS" id="PR00111">
    <property type="entry name" value="ABHYDROLASE"/>
</dbReference>
<comment type="caution">
    <text evidence="2">The sequence shown here is derived from an EMBL/GenBank/DDBJ whole genome shotgun (WGS) entry which is preliminary data.</text>
</comment>
<reference evidence="3" key="1">
    <citation type="submission" date="2023-07" db="EMBL/GenBank/DDBJ databases">
        <title>30 novel species of actinomycetes from the DSMZ collection.</title>
        <authorList>
            <person name="Nouioui I."/>
        </authorList>
    </citation>
    <scope>NUCLEOTIDE SEQUENCE [LARGE SCALE GENOMIC DNA]</scope>
    <source>
        <strain evidence="3">DSM 44399</strain>
    </source>
</reference>
<dbReference type="GO" id="GO:0016787">
    <property type="term" value="F:hydrolase activity"/>
    <property type="evidence" value="ECO:0007669"/>
    <property type="project" value="UniProtKB-KW"/>
</dbReference>
<dbReference type="InterPro" id="IPR000073">
    <property type="entry name" value="AB_hydrolase_1"/>
</dbReference>
<dbReference type="EMBL" id="JAVREH010000003">
    <property type="protein sequence ID" value="MDT0260541.1"/>
    <property type="molecule type" value="Genomic_DNA"/>
</dbReference>
<dbReference type="Proteomes" id="UP001183176">
    <property type="component" value="Unassembled WGS sequence"/>
</dbReference>
<dbReference type="PANTHER" id="PTHR43798">
    <property type="entry name" value="MONOACYLGLYCEROL LIPASE"/>
    <property type="match status" value="1"/>
</dbReference>
<proteinExistence type="predicted"/>
<evidence type="ECO:0000313" key="3">
    <source>
        <dbReference type="Proteomes" id="UP001183176"/>
    </source>
</evidence>
<protein>
    <submittedName>
        <fullName evidence="2">Alpha/beta hydrolase</fullName>
    </submittedName>
</protein>
<dbReference type="Gene3D" id="3.40.50.1820">
    <property type="entry name" value="alpha/beta hydrolase"/>
    <property type="match status" value="1"/>
</dbReference>
<accession>A0ABU2J729</accession>
<organism evidence="2 3">
    <name type="scientific">Jatrophihabitans lederbergiae</name>
    <dbReference type="NCBI Taxonomy" id="3075547"/>
    <lineage>
        <taxon>Bacteria</taxon>
        <taxon>Bacillati</taxon>
        <taxon>Actinomycetota</taxon>
        <taxon>Actinomycetes</taxon>
        <taxon>Jatrophihabitantales</taxon>
        <taxon>Jatrophihabitantaceae</taxon>
        <taxon>Jatrophihabitans</taxon>
    </lineage>
</organism>
<gene>
    <name evidence="2" type="ORF">RM423_03955</name>
</gene>
<dbReference type="SUPFAM" id="SSF53474">
    <property type="entry name" value="alpha/beta-Hydrolases"/>
    <property type="match status" value="1"/>
</dbReference>
<dbReference type="InterPro" id="IPR050266">
    <property type="entry name" value="AB_hydrolase_sf"/>
</dbReference>
<keyword evidence="2" id="KW-0378">Hydrolase</keyword>
<evidence type="ECO:0000259" key="1">
    <source>
        <dbReference type="Pfam" id="PF00561"/>
    </source>
</evidence>
<name>A0ABU2J729_9ACTN</name>
<feature type="domain" description="AB hydrolase-1" evidence="1">
    <location>
        <begin position="72"/>
        <end position="320"/>
    </location>
</feature>